<organism evidence="1 2">
    <name type="scientific">Trichothecium roseum</name>
    <dbReference type="NCBI Taxonomy" id="47278"/>
    <lineage>
        <taxon>Eukaryota</taxon>
        <taxon>Fungi</taxon>
        <taxon>Dikarya</taxon>
        <taxon>Ascomycota</taxon>
        <taxon>Pezizomycotina</taxon>
        <taxon>Sordariomycetes</taxon>
        <taxon>Hypocreomycetidae</taxon>
        <taxon>Hypocreales</taxon>
        <taxon>Hypocreales incertae sedis</taxon>
        <taxon>Trichothecium</taxon>
    </lineage>
</organism>
<dbReference type="Proteomes" id="UP001163324">
    <property type="component" value="Chromosome 6"/>
</dbReference>
<reference evidence="1" key="1">
    <citation type="submission" date="2022-10" db="EMBL/GenBank/DDBJ databases">
        <title>Complete Genome of Trichothecium roseum strain YXFP-22015, a Plant Pathogen Isolated from Citrus.</title>
        <authorList>
            <person name="Wang Y."/>
            <person name="Zhu L."/>
        </authorList>
    </citation>
    <scope>NUCLEOTIDE SEQUENCE</scope>
    <source>
        <strain evidence="1">YXFP-22015</strain>
    </source>
</reference>
<sequence length="464" mass="50508">MGIAAQTRIYLRRVHRRRSTRLIFLLALLAAALEALYIHQVIADGEAQRSVYAHGRRHLDAGTVAEDGDGGGGGGGEEAGRRTRRKKFYITGLHFNNAKILRSHWNDAVAGLADEFGADNVFVSVSESGSWDGTKAELARLDRALADRGVRRRVEVSDVTHQDEMDRGISSDDRVETPGGERRLRRIPYLAALRNKVLEDLARLADEGEHFDMVLFLNDVVFTTDDVLDLLDTNGGDFAAACSLDFSRPPAYYDTFALRDSRGRPGMMHTWPYFRPGESRDALVTNLDAVPVRSCWNGIVAMPAAPFISSSSTSSSSSAAAASDGDGKPLRFRGIPNSLAAHHLEGSECCLIHADNPLSQEATGGGGGGGVYLNPRVRVGYTGAAYDAVHPAGGGSWVPVWRILAGTWAARLRGVVAPALHWLADSRVRSRLRRWERDGGGAEPGWFCLINEMQVLAARGWQHV</sequence>
<proteinExistence type="predicted"/>
<name>A0ACC0UWN9_9HYPO</name>
<evidence type="ECO:0000313" key="2">
    <source>
        <dbReference type="Proteomes" id="UP001163324"/>
    </source>
</evidence>
<comment type="caution">
    <text evidence="1">The sequence shown here is derived from an EMBL/GenBank/DDBJ whole genome shotgun (WGS) entry which is preliminary data.</text>
</comment>
<evidence type="ECO:0000313" key="1">
    <source>
        <dbReference type="EMBL" id="KAI9898519.1"/>
    </source>
</evidence>
<dbReference type="EMBL" id="CM047945">
    <property type="protein sequence ID" value="KAI9898519.1"/>
    <property type="molecule type" value="Genomic_DNA"/>
</dbReference>
<protein>
    <submittedName>
        <fullName evidence="1">Uncharacterized protein</fullName>
    </submittedName>
</protein>
<accession>A0ACC0UWN9</accession>
<keyword evidence="2" id="KW-1185">Reference proteome</keyword>
<gene>
    <name evidence="1" type="ORF">N3K66_006879</name>
</gene>